<evidence type="ECO:0000256" key="3">
    <source>
        <dbReference type="ARBA" id="ARBA00023012"/>
    </source>
</evidence>
<keyword evidence="10" id="KW-1185">Reference proteome</keyword>
<feature type="signal peptide" evidence="5">
    <location>
        <begin position="1"/>
        <end position="21"/>
    </location>
</feature>
<keyword evidence="4" id="KW-0812">Transmembrane</keyword>
<dbReference type="InterPro" id="IPR050482">
    <property type="entry name" value="Sensor_HK_TwoCompSys"/>
</dbReference>
<evidence type="ECO:0000256" key="5">
    <source>
        <dbReference type="SAM" id="SignalP"/>
    </source>
</evidence>
<dbReference type="InterPro" id="IPR013783">
    <property type="entry name" value="Ig-like_fold"/>
</dbReference>
<sequence length="1044" mass="117882">MPTLRLLTLLLCTCASAHLSAQRLRVEYFTVNDGLSAREITDFQIGADQFLWVATLDGLNRFDGQSFTRFGLANNAGPGLSNEALDKIDVDVEGNFVITFRDFYGYFDRFDPRTKRVTPVPLVPSTGVVGFPRTIVTDDYGRIFAVTIGQEGTYIYEYTPTSQKPTEPFTTIFHEPNDAWTTLAPRVELLPLSNGQFLLYDEEHGFRYLSATGELISRPFRKTANQRRFYTFVEAANGMVYFSFRDGYPLFSWRPGVRSPVIPVAGLDAGLRYPVISEDESGQLLLHATEDILGDAFPQEYYLVDTTGRFSLFEKLMPTDRALTAVAAINFNETVYLGLREGLGVIERYTNAVSTYLTADESDKLAINRVQGICEDSTGTVYAIEEDGFIYAFPPEGKRPDTLVLRSEIDSNEVVTFRAGKGLIYDAEYNALWATAQPTGRQKGGVLLQYDLDTRLTRVYRSNYALGALTQDARGRTYVAGFDARKLGLLLEFDEPTRRFNPVETDQLPGGEISGFKINHLSLSKNGKLLLGTEKRGLLEVDPQRQQLRKIAVESSASTTERPIYTVYEDDENWWLGTDNGLYKVPMFPNGEAARFTRLDGLSSNEVYGIAPDSSGGLWLSSPGGLTHLSASLNPDDFRRYYREDGLADDEFTPQSFHVSRAGEYLFGGVNGITVFREKDFSVNATGADVLITEVNVYGRNEVRVINTDLQELKQVTVFSYEKSVAVSFALPVGHLPSSTQFRYRLEGFNDTWVPLTNERTIRFNNLESGKYQLRIQGAGANGNFGDRETRLAINVRQYIYEHLWFQGLVILMFALLIFWILQSKLRERLRNEQLRTQLSSDIHDEVSGLLAGITLQAELLKNRTDDETMRGKLDRVGEAGRSAMSKMSDVIWSIDSRRDTIGDLLQRMQEHADEVLLPVDIRYDFAARGFDETKELSGNIRQDLYFIYKEAINNIARHSNATKVQIELTQASQIFELFIRDNGRKVLEEEVDAAAGGSARYQVRREKTGQGKDNIRMRAERLKGEITIDDRYGYTLVLRMKRL</sequence>
<keyword evidence="5" id="KW-0732">Signal</keyword>
<comment type="caution">
    <text evidence="9">The sequence shown here is derived from an EMBL/GenBank/DDBJ whole genome shotgun (WGS) entry which is preliminary data.</text>
</comment>
<dbReference type="RefSeq" id="WP_168036951.1">
    <property type="nucleotide sequence ID" value="NZ_JAATJH010000002.1"/>
</dbReference>
<dbReference type="Gene3D" id="1.20.5.1930">
    <property type="match status" value="1"/>
</dbReference>
<proteinExistence type="predicted"/>
<dbReference type="Pfam" id="PF07495">
    <property type="entry name" value="Y_Y_Y"/>
    <property type="match status" value="1"/>
</dbReference>
<feature type="transmembrane region" description="Helical" evidence="4">
    <location>
        <begin position="804"/>
        <end position="822"/>
    </location>
</feature>
<dbReference type="Gene3D" id="3.30.565.10">
    <property type="entry name" value="Histidine kinase-like ATPase, C-terminal domain"/>
    <property type="match status" value="1"/>
</dbReference>
<evidence type="ECO:0000256" key="1">
    <source>
        <dbReference type="ARBA" id="ARBA00022679"/>
    </source>
</evidence>
<keyword evidence="4" id="KW-0472">Membrane</keyword>
<dbReference type="PANTHER" id="PTHR24421">
    <property type="entry name" value="NITRATE/NITRITE SENSOR PROTEIN NARX-RELATED"/>
    <property type="match status" value="1"/>
</dbReference>
<dbReference type="SUPFAM" id="SSF75011">
    <property type="entry name" value="3-carboxy-cis,cis-mucoante lactonizing enzyme"/>
    <property type="match status" value="1"/>
</dbReference>
<dbReference type="GO" id="GO:0016301">
    <property type="term" value="F:kinase activity"/>
    <property type="evidence" value="ECO:0007669"/>
    <property type="project" value="UniProtKB-KW"/>
</dbReference>
<dbReference type="Pfam" id="PF07730">
    <property type="entry name" value="HisKA_3"/>
    <property type="match status" value="1"/>
</dbReference>
<protein>
    <submittedName>
        <fullName evidence="9">Signal transduction histidine kinase</fullName>
    </submittedName>
</protein>
<evidence type="ECO:0000256" key="2">
    <source>
        <dbReference type="ARBA" id="ARBA00022777"/>
    </source>
</evidence>
<organism evidence="9 10">
    <name type="scientific">Neolewinella antarctica</name>
    <dbReference type="NCBI Taxonomy" id="442734"/>
    <lineage>
        <taxon>Bacteria</taxon>
        <taxon>Pseudomonadati</taxon>
        <taxon>Bacteroidota</taxon>
        <taxon>Saprospiria</taxon>
        <taxon>Saprospirales</taxon>
        <taxon>Lewinellaceae</taxon>
        <taxon>Neolewinella</taxon>
    </lineage>
</organism>
<dbReference type="InterPro" id="IPR036890">
    <property type="entry name" value="HATPase_C_sf"/>
</dbReference>
<evidence type="ECO:0000259" key="6">
    <source>
        <dbReference type="Pfam" id="PF02518"/>
    </source>
</evidence>
<evidence type="ECO:0000313" key="9">
    <source>
        <dbReference type="EMBL" id="NJC26195.1"/>
    </source>
</evidence>
<dbReference type="Proteomes" id="UP000770785">
    <property type="component" value="Unassembled WGS sequence"/>
</dbReference>
<dbReference type="Pfam" id="PF07494">
    <property type="entry name" value="Reg_prop"/>
    <property type="match status" value="1"/>
</dbReference>
<dbReference type="InterPro" id="IPR011110">
    <property type="entry name" value="Reg_prop"/>
</dbReference>
<gene>
    <name evidence="9" type="ORF">GGR27_001694</name>
</gene>
<dbReference type="InterPro" id="IPR003594">
    <property type="entry name" value="HATPase_dom"/>
</dbReference>
<evidence type="ECO:0000313" key="10">
    <source>
        <dbReference type="Proteomes" id="UP000770785"/>
    </source>
</evidence>
<keyword evidence="4" id="KW-1133">Transmembrane helix</keyword>
<dbReference type="InterPro" id="IPR011712">
    <property type="entry name" value="Sig_transdc_His_kin_sub3_dim/P"/>
</dbReference>
<dbReference type="Pfam" id="PF02518">
    <property type="entry name" value="HATPase_c"/>
    <property type="match status" value="1"/>
</dbReference>
<name>A0ABX0XAU7_9BACT</name>
<evidence type="ECO:0000256" key="4">
    <source>
        <dbReference type="SAM" id="Phobius"/>
    </source>
</evidence>
<evidence type="ECO:0000259" key="8">
    <source>
        <dbReference type="Pfam" id="PF07730"/>
    </source>
</evidence>
<dbReference type="SUPFAM" id="SSF55874">
    <property type="entry name" value="ATPase domain of HSP90 chaperone/DNA topoisomerase II/histidine kinase"/>
    <property type="match status" value="1"/>
</dbReference>
<dbReference type="SUPFAM" id="SSF63829">
    <property type="entry name" value="Calcium-dependent phosphotriesterase"/>
    <property type="match status" value="1"/>
</dbReference>
<feature type="chain" id="PRO_5045892913" evidence="5">
    <location>
        <begin position="22"/>
        <end position="1044"/>
    </location>
</feature>
<evidence type="ECO:0000259" key="7">
    <source>
        <dbReference type="Pfam" id="PF07495"/>
    </source>
</evidence>
<feature type="domain" description="Two component regulator three Y" evidence="7">
    <location>
        <begin position="737"/>
        <end position="796"/>
    </location>
</feature>
<dbReference type="Gene3D" id="2.60.40.10">
    <property type="entry name" value="Immunoglobulins"/>
    <property type="match status" value="1"/>
</dbReference>
<feature type="domain" description="Signal transduction histidine kinase subgroup 3 dimerisation and phosphoacceptor" evidence="8">
    <location>
        <begin position="836"/>
        <end position="895"/>
    </location>
</feature>
<keyword evidence="1" id="KW-0808">Transferase</keyword>
<dbReference type="InterPro" id="IPR011123">
    <property type="entry name" value="Y_Y_Y"/>
</dbReference>
<keyword evidence="2 9" id="KW-0418">Kinase</keyword>
<keyword evidence="3" id="KW-0902">Two-component regulatory system</keyword>
<dbReference type="InterPro" id="IPR015943">
    <property type="entry name" value="WD40/YVTN_repeat-like_dom_sf"/>
</dbReference>
<feature type="domain" description="Histidine kinase/HSP90-like ATPase" evidence="6">
    <location>
        <begin position="943"/>
        <end position="1041"/>
    </location>
</feature>
<dbReference type="EMBL" id="JAATJH010000002">
    <property type="protein sequence ID" value="NJC26195.1"/>
    <property type="molecule type" value="Genomic_DNA"/>
</dbReference>
<dbReference type="Gene3D" id="2.130.10.10">
    <property type="entry name" value="YVTN repeat-like/Quinoprotein amine dehydrogenase"/>
    <property type="match status" value="2"/>
</dbReference>
<accession>A0ABX0XAU7</accession>
<reference evidence="9 10" key="1">
    <citation type="submission" date="2020-03" db="EMBL/GenBank/DDBJ databases">
        <title>Genomic Encyclopedia of Type Strains, Phase IV (KMG-IV): sequencing the most valuable type-strain genomes for metagenomic binning, comparative biology and taxonomic classification.</title>
        <authorList>
            <person name="Goeker M."/>
        </authorList>
    </citation>
    <scope>NUCLEOTIDE SEQUENCE [LARGE SCALE GENOMIC DNA]</scope>
    <source>
        <strain evidence="9 10">DSM 105096</strain>
    </source>
</reference>